<organism evidence="4 5">
    <name type="scientific">Seriola dumerili</name>
    <name type="common">Greater amberjack</name>
    <name type="synonym">Caranx dumerili</name>
    <dbReference type="NCBI Taxonomy" id="41447"/>
    <lineage>
        <taxon>Eukaryota</taxon>
        <taxon>Metazoa</taxon>
        <taxon>Chordata</taxon>
        <taxon>Craniata</taxon>
        <taxon>Vertebrata</taxon>
        <taxon>Euteleostomi</taxon>
        <taxon>Actinopterygii</taxon>
        <taxon>Neopterygii</taxon>
        <taxon>Teleostei</taxon>
        <taxon>Neoteleostei</taxon>
        <taxon>Acanthomorphata</taxon>
        <taxon>Carangaria</taxon>
        <taxon>Carangiformes</taxon>
        <taxon>Carangidae</taxon>
        <taxon>Seriola</taxon>
    </lineage>
</organism>
<keyword evidence="2" id="KW-0732">Signal</keyword>
<feature type="chain" id="PRO_5017216993" description="C-type lectin domain-containing protein" evidence="2">
    <location>
        <begin position="22"/>
        <end position="177"/>
    </location>
</feature>
<dbReference type="Gene3D" id="3.10.100.10">
    <property type="entry name" value="Mannose-Binding Protein A, subunit A"/>
    <property type="match status" value="1"/>
</dbReference>
<dbReference type="PROSITE" id="PS50041">
    <property type="entry name" value="C_TYPE_LECTIN_2"/>
    <property type="match status" value="1"/>
</dbReference>
<evidence type="ECO:0000313" key="4">
    <source>
        <dbReference type="Ensembl" id="ENSSDUP00000007655.1"/>
    </source>
</evidence>
<sequence length="177" mass="20264">CLCPVVGLSTLCLLLLVTCAALSVLCKYKLLKLKVQISQSKLLETKCYYFSSRMLSWSSSRAWCRTQGGDLLIINSEQEQNFIFDTSRALEQSITRLWIGMTDAEEEDDWRWVDGSKVNSDVYWLSRPGMATEPDDWKLDDPLGEDCGHVDTSENALKSWMDGSCKKPYRWICEKNI</sequence>
<dbReference type="PANTHER" id="PTHR22802:SF471">
    <property type="entry name" value="CD209F ANTIGEN"/>
    <property type="match status" value="1"/>
</dbReference>
<dbReference type="SMART" id="SM00034">
    <property type="entry name" value="CLECT"/>
    <property type="match status" value="1"/>
</dbReference>
<dbReference type="OMA" id="ITRLWIG"/>
<dbReference type="SUPFAM" id="SSF56436">
    <property type="entry name" value="C-type lectin-like"/>
    <property type="match status" value="1"/>
</dbReference>
<dbReference type="AlphaFoldDB" id="A0A3B4TPA2"/>
<dbReference type="InterPro" id="IPR016187">
    <property type="entry name" value="CTDL_fold"/>
</dbReference>
<dbReference type="PANTHER" id="PTHR22802">
    <property type="entry name" value="C-TYPE LECTIN SUPERFAMILY MEMBER"/>
    <property type="match status" value="1"/>
</dbReference>
<accession>A0A3B4TPA2</accession>
<dbReference type="InterPro" id="IPR016186">
    <property type="entry name" value="C-type_lectin-like/link_sf"/>
</dbReference>
<feature type="signal peptide" evidence="2">
    <location>
        <begin position="1"/>
        <end position="21"/>
    </location>
</feature>
<dbReference type="InterPro" id="IPR001304">
    <property type="entry name" value="C-type_lectin-like"/>
</dbReference>
<evidence type="ECO:0000256" key="1">
    <source>
        <dbReference type="ARBA" id="ARBA00023157"/>
    </source>
</evidence>
<reference evidence="4" key="2">
    <citation type="submission" date="2025-09" db="UniProtKB">
        <authorList>
            <consortium name="Ensembl"/>
        </authorList>
    </citation>
    <scope>IDENTIFICATION</scope>
</reference>
<dbReference type="InterPro" id="IPR018378">
    <property type="entry name" value="C-type_lectin_CS"/>
</dbReference>
<dbReference type="Ensembl" id="ENSSDUT00000007795.1">
    <property type="protein sequence ID" value="ENSSDUP00000007655.1"/>
    <property type="gene ID" value="ENSSDUG00000005613.1"/>
</dbReference>
<dbReference type="InterPro" id="IPR051004">
    <property type="entry name" value="DC-SIGN_domain-containing"/>
</dbReference>
<evidence type="ECO:0000259" key="3">
    <source>
        <dbReference type="PROSITE" id="PS50041"/>
    </source>
</evidence>
<dbReference type="Proteomes" id="UP000261420">
    <property type="component" value="Unplaced"/>
</dbReference>
<name>A0A3B4TPA2_SERDU</name>
<evidence type="ECO:0000256" key="2">
    <source>
        <dbReference type="SAM" id="SignalP"/>
    </source>
</evidence>
<feature type="domain" description="C-type lectin" evidence="3">
    <location>
        <begin position="43"/>
        <end position="174"/>
    </location>
</feature>
<keyword evidence="1" id="KW-1015">Disulfide bond</keyword>
<keyword evidence="5" id="KW-1185">Reference proteome</keyword>
<dbReference type="GeneTree" id="ENSGT01030000234575"/>
<reference evidence="4" key="1">
    <citation type="submission" date="2025-08" db="UniProtKB">
        <authorList>
            <consortium name="Ensembl"/>
        </authorList>
    </citation>
    <scope>IDENTIFICATION</scope>
</reference>
<evidence type="ECO:0000313" key="5">
    <source>
        <dbReference type="Proteomes" id="UP000261420"/>
    </source>
</evidence>
<proteinExistence type="predicted"/>
<dbReference type="PROSITE" id="PS00615">
    <property type="entry name" value="C_TYPE_LECTIN_1"/>
    <property type="match status" value="1"/>
</dbReference>
<dbReference type="Pfam" id="PF00059">
    <property type="entry name" value="Lectin_C"/>
    <property type="match status" value="1"/>
</dbReference>
<protein>
    <recommendedName>
        <fullName evidence="3">C-type lectin domain-containing protein</fullName>
    </recommendedName>
</protein>